<dbReference type="Pfam" id="PF02837">
    <property type="entry name" value="Glyco_hydro_2_N"/>
    <property type="match status" value="1"/>
</dbReference>
<dbReference type="Gene3D" id="2.70.98.10">
    <property type="match status" value="1"/>
</dbReference>
<dbReference type="Gene3D" id="2.60.120.260">
    <property type="entry name" value="Galactose-binding domain-like"/>
    <property type="match status" value="1"/>
</dbReference>
<gene>
    <name evidence="9" type="ORF">GN277_22830</name>
</gene>
<accession>A0A7X3SL57</accession>
<evidence type="ECO:0000313" key="9">
    <source>
        <dbReference type="EMBL" id="MXP78085.1"/>
    </source>
</evidence>
<evidence type="ECO:0000256" key="6">
    <source>
        <dbReference type="ARBA" id="ARBA00032230"/>
    </source>
</evidence>
<evidence type="ECO:0000256" key="7">
    <source>
        <dbReference type="RuleBase" id="RU361154"/>
    </source>
</evidence>
<dbReference type="InterPro" id="IPR006101">
    <property type="entry name" value="Glyco_hydro_2"/>
</dbReference>
<dbReference type="Pfam" id="PF02929">
    <property type="entry name" value="Bgal_small_N"/>
    <property type="match status" value="1"/>
</dbReference>
<dbReference type="SUPFAM" id="SSF74650">
    <property type="entry name" value="Galactose mutarotase-like"/>
    <property type="match status" value="1"/>
</dbReference>
<dbReference type="InterPro" id="IPR050347">
    <property type="entry name" value="Bact_Beta-galactosidase"/>
</dbReference>
<reference evidence="9 10" key="1">
    <citation type="submission" date="2019-12" db="EMBL/GenBank/DDBJ databases">
        <title>Sporaefaciens musculi gen. nov., sp. nov., a novel bacterium isolated from the caecum of an obese mouse.</title>
        <authorList>
            <person name="Rasmussen T.S."/>
            <person name="Streidl T."/>
            <person name="Hitch T.C.A."/>
            <person name="Wortmann E."/>
            <person name="Deptula P."/>
            <person name="Hansen M."/>
            <person name="Nielsen D.S."/>
            <person name="Clavel T."/>
            <person name="Vogensen F.K."/>
        </authorList>
    </citation>
    <scope>NUCLEOTIDE SEQUENCE [LARGE SCALE GENOMIC DNA]</scope>
    <source>
        <strain evidence="9 10">WCA-9-b2</strain>
    </source>
</reference>
<dbReference type="InterPro" id="IPR032312">
    <property type="entry name" value="LacZ_4"/>
</dbReference>
<dbReference type="Gene3D" id="3.20.20.80">
    <property type="entry name" value="Glycosidases"/>
    <property type="match status" value="1"/>
</dbReference>
<evidence type="ECO:0000256" key="4">
    <source>
        <dbReference type="ARBA" id="ARBA00022801"/>
    </source>
</evidence>
<dbReference type="InterPro" id="IPR004199">
    <property type="entry name" value="B-gal_small/dom_5"/>
</dbReference>
<dbReference type="GO" id="GO:0009341">
    <property type="term" value="C:beta-galactosidase complex"/>
    <property type="evidence" value="ECO:0007669"/>
    <property type="project" value="InterPro"/>
</dbReference>
<dbReference type="InterPro" id="IPR006103">
    <property type="entry name" value="Glyco_hydro_2_cat"/>
</dbReference>
<name>A0A7X3SL57_9FIRM</name>
<evidence type="ECO:0000259" key="8">
    <source>
        <dbReference type="SMART" id="SM01038"/>
    </source>
</evidence>
<dbReference type="PRINTS" id="PR00132">
    <property type="entry name" value="GLHYDRLASE2"/>
</dbReference>
<keyword evidence="10" id="KW-1185">Reference proteome</keyword>
<dbReference type="Proteomes" id="UP000460412">
    <property type="component" value="Unassembled WGS sequence"/>
</dbReference>
<dbReference type="Gene3D" id="2.60.40.10">
    <property type="entry name" value="Immunoglobulins"/>
    <property type="match status" value="2"/>
</dbReference>
<evidence type="ECO:0000256" key="2">
    <source>
        <dbReference type="ARBA" id="ARBA00007401"/>
    </source>
</evidence>
<dbReference type="PROSITE" id="PS00719">
    <property type="entry name" value="GLYCOSYL_HYDROL_F2_1"/>
    <property type="match status" value="1"/>
</dbReference>
<dbReference type="Pfam" id="PF16353">
    <property type="entry name" value="LacZ_4"/>
    <property type="match status" value="1"/>
</dbReference>
<keyword evidence="5 7" id="KW-0326">Glycosidase</keyword>
<dbReference type="InterPro" id="IPR017853">
    <property type="entry name" value="GH"/>
</dbReference>
<dbReference type="Pfam" id="PF02836">
    <property type="entry name" value="Glyco_hydro_2_C"/>
    <property type="match status" value="1"/>
</dbReference>
<dbReference type="RefSeq" id="WP_159754186.1">
    <property type="nucleotide sequence ID" value="NZ_CASSPE010000046.1"/>
</dbReference>
<dbReference type="PANTHER" id="PTHR46323:SF2">
    <property type="entry name" value="BETA-GALACTOSIDASE"/>
    <property type="match status" value="1"/>
</dbReference>
<dbReference type="SUPFAM" id="SSF49303">
    <property type="entry name" value="beta-Galactosidase/glucuronidase domain"/>
    <property type="match status" value="2"/>
</dbReference>
<dbReference type="GO" id="GO:0030246">
    <property type="term" value="F:carbohydrate binding"/>
    <property type="evidence" value="ECO:0007669"/>
    <property type="project" value="InterPro"/>
</dbReference>
<dbReference type="InterPro" id="IPR014718">
    <property type="entry name" value="GH-type_carb-bd"/>
</dbReference>
<dbReference type="InterPro" id="IPR023230">
    <property type="entry name" value="Glyco_hydro_2_CS"/>
</dbReference>
<keyword evidence="4 7" id="KW-0378">Hydrolase</keyword>
<comment type="catalytic activity">
    <reaction evidence="1 7">
        <text>Hydrolysis of terminal non-reducing beta-D-galactose residues in beta-D-galactosides.</text>
        <dbReference type="EC" id="3.2.1.23"/>
    </reaction>
</comment>
<protein>
    <recommendedName>
        <fullName evidence="3 7">Beta-galactosidase</fullName>
        <ecNumber evidence="3 7">3.2.1.23</ecNumber>
    </recommendedName>
    <alternativeName>
        <fullName evidence="6 7">Lactase</fullName>
    </alternativeName>
</protein>
<dbReference type="EC" id="3.2.1.23" evidence="3 7"/>
<dbReference type="EMBL" id="WUQX01000001">
    <property type="protein sequence ID" value="MXP78085.1"/>
    <property type="molecule type" value="Genomic_DNA"/>
</dbReference>
<dbReference type="GO" id="GO:0005990">
    <property type="term" value="P:lactose catabolic process"/>
    <property type="evidence" value="ECO:0007669"/>
    <property type="project" value="TreeGrafter"/>
</dbReference>
<evidence type="ECO:0000256" key="5">
    <source>
        <dbReference type="ARBA" id="ARBA00023295"/>
    </source>
</evidence>
<dbReference type="SUPFAM" id="SSF49785">
    <property type="entry name" value="Galactose-binding domain-like"/>
    <property type="match status" value="1"/>
</dbReference>
<comment type="caution">
    <text evidence="9">The sequence shown here is derived from an EMBL/GenBank/DDBJ whole genome shotgun (WGS) entry which is preliminary data.</text>
</comment>
<dbReference type="AlphaFoldDB" id="A0A7X3SL57"/>
<evidence type="ECO:0000256" key="3">
    <source>
        <dbReference type="ARBA" id="ARBA00012756"/>
    </source>
</evidence>
<dbReference type="InterPro" id="IPR006102">
    <property type="entry name" value="Ig-like_GH2"/>
</dbReference>
<dbReference type="SMART" id="SM01038">
    <property type="entry name" value="Bgal_small_N"/>
    <property type="match status" value="1"/>
</dbReference>
<dbReference type="InterPro" id="IPR008979">
    <property type="entry name" value="Galactose-bd-like_sf"/>
</dbReference>
<dbReference type="Pfam" id="PF00703">
    <property type="entry name" value="Glyco_hydro_2"/>
    <property type="match status" value="1"/>
</dbReference>
<proteinExistence type="inferred from homology"/>
<sequence>MARVKKRWEDEQLLQIGRCTPHTDFKREWKYENSISLNGNWQFLFIKAPEYSPENFSAVDFKDDGWERIEVPSCWEMKGYGSMHYTDVWYLFPVNPPFVPSENPTGIYRRWVTVSEEWRDKRKILRFEGAGSAFDVWVNGHHVGYTKGSRLSSEFNVTDFIWPGENQITVRVYKWSDGTYLECQDMWWYGGIYRDVTLIARPKTGIEDYVVEAGLDDSYREGILIQKITAAKEAKEAKWRLEDAEGVEIAAGMEKLSCGCGEIRTNVGRVRPWSAEIPALYRVRLTLYKKEGSKEILDEAQVLTGFRRVEVRGSNFLVNGVPILINGVNMHDFSPRGGAVVSQETVEEHLRMMKRYNINAIRCAHYPKMPYFYRLCDIYGFYVIDEADLETHGFEWIERYEWLNNEESWRNAYIDRAVRMVKEHQNHPCILMWSLGNESSVGKNFNASAEAIRSLDTSRLIHYESDSGADLTDVYSTMYTRLEGLLQIGEGNDGHGKPHILCEYGHAMGNGPGNLEEYQALFRRYDRLQGGFIWEWYDHGIEKMDVSKRRTWQYGGDFGDEPNNLNFCMDGLLRPDGAASTGLWHYKQVIAPVKAEAVLLSEGEVKVKNLFDFKDLSGVALEYQVVHEETVDVSGRIEKLQAKAGKEELVKLSYSLEKMEPESDYYLNLSFVYREASSYGPAGLEIGTEQFLLPNCGVKVQKAEERFMPGLSGKKALKVKETAVKTKITGDGFCVVFDRVTGRLLKYEVGGKRLITAGPSMNLWRAPIDNDMYKVGDWKEKYFLHLQQEQLEEFLVEKAGEDVLVQIRTHFSPLSMAFGFKVCYTWRIGGDGELALSLDMKGFHYSGFIPEFLPRIGIELHLPAEMRNIVWYGLGPEENYCDMKSAARMGVYRKTVEEMHVEYAKPQENGHREEVRWLAAGDDENSLIICSEKGMGIDVHDYTIKALERARHVGEIKRCGETVVHLDAKHSGVGSNSCGQEQTYGNKTKLNDYSMQLVFRCVRNEDIIEESRHKRKSFEFHSLIHDKVQ</sequence>
<comment type="similarity">
    <text evidence="2 7">Belongs to the glycosyl hydrolase 2 family.</text>
</comment>
<dbReference type="SUPFAM" id="SSF51445">
    <property type="entry name" value="(Trans)glycosidases"/>
    <property type="match status" value="1"/>
</dbReference>
<dbReference type="InterPro" id="IPR011013">
    <property type="entry name" value="Gal_mutarotase_sf_dom"/>
</dbReference>
<dbReference type="InterPro" id="IPR006104">
    <property type="entry name" value="Glyco_hydro_2_N"/>
</dbReference>
<organism evidence="9 10">
    <name type="scientific">Sporofaciens musculi</name>
    <dbReference type="NCBI Taxonomy" id="2681861"/>
    <lineage>
        <taxon>Bacteria</taxon>
        <taxon>Bacillati</taxon>
        <taxon>Bacillota</taxon>
        <taxon>Clostridia</taxon>
        <taxon>Lachnospirales</taxon>
        <taxon>Lachnospiraceae</taxon>
        <taxon>Sporofaciens</taxon>
    </lineage>
</organism>
<dbReference type="InterPro" id="IPR013783">
    <property type="entry name" value="Ig-like_fold"/>
</dbReference>
<evidence type="ECO:0000256" key="1">
    <source>
        <dbReference type="ARBA" id="ARBA00001412"/>
    </source>
</evidence>
<dbReference type="PANTHER" id="PTHR46323">
    <property type="entry name" value="BETA-GALACTOSIDASE"/>
    <property type="match status" value="1"/>
</dbReference>
<dbReference type="GO" id="GO:0004565">
    <property type="term" value="F:beta-galactosidase activity"/>
    <property type="evidence" value="ECO:0007669"/>
    <property type="project" value="UniProtKB-EC"/>
</dbReference>
<feature type="domain" description="Beta galactosidase small chain/" evidence="8">
    <location>
        <begin position="727"/>
        <end position="1000"/>
    </location>
</feature>
<evidence type="ECO:0000313" key="10">
    <source>
        <dbReference type="Proteomes" id="UP000460412"/>
    </source>
</evidence>
<dbReference type="InterPro" id="IPR036156">
    <property type="entry name" value="Beta-gal/glucu_dom_sf"/>
</dbReference>